<gene>
    <name evidence="1" type="ORF">BRARA_G00366</name>
</gene>
<reference evidence="1 2" key="1">
    <citation type="submission" date="2018-06" db="EMBL/GenBank/DDBJ databases">
        <title>WGS assembly of Brassica rapa FPsc.</title>
        <authorList>
            <person name="Bowman J."/>
            <person name="Kohchi T."/>
            <person name="Yamato K."/>
            <person name="Jenkins J."/>
            <person name="Shu S."/>
            <person name="Ishizaki K."/>
            <person name="Yamaoka S."/>
            <person name="Nishihama R."/>
            <person name="Nakamura Y."/>
            <person name="Berger F."/>
            <person name="Adam C."/>
            <person name="Aki S."/>
            <person name="Althoff F."/>
            <person name="Araki T."/>
            <person name="Arteaga-Vazquez M."/>
            <person name="Balasubrmanian S."/>
            <person name="Bauer D."/>
            <person name="Boehm C."/>
            <person name="Briginshaw L."/>
            <person name="Caballero-Perez J."/>
            <person name="Catarino B."/>
            <person name="Chen F."/>
            <person name="Chiyoda S."/>
            <person name="Chovatia M."/>
            <person name="Davies K."/>
            <person name="Delmans M."/>
            <person name="Demura T."/>
            <person name="Dierschke T."/>
            <person name="Dolan L."/>
            <person name="Dorantes-Acosta A."/>
            <person name="Eklund D."/>
            <person name="Florent S."/>
            <person name="Flores-Sandoval E."/>
            <person name="Fujiyama A."/>
            <person name="Fukuzawa H."/>
            <person name="Galik B."/>
            <person name="Grimanelli D."/>
            <person name="Grimwood J."/>
            <person name="Grossniklaus U."/>
            <person name="Hamada T."/>
            <person name="Haseloff J."/>
            <person name="Hetherington A."/>
            <person name="Higo A."/>
            <person name="Hirakawa Y."/>
            <person name="Hundley H."/>
            <person name="Ikeda Y."/>
            <person name="Inoue K."/>
            <person name="Inoue S."/>
            <person name="Ishida S."/>
            <person name="Jia Q."/>
            <person name="Kakita M."/>
            <person name="Kanazawa T."/>
            <person name="Kawai Y."/>
            <person name="Kawashima T."/>
            <person name="Kennedy M."/>
            <person name="Kinose K."/>
            <person name="Kinoshita T."/>
            <person name="Kohara Y."/>
            <person name="Koide E."/>
            <person name="Komatsu K."/>
            <person name="Kopischke S."/>
            <person name="Kubo M."/>
            <person name="Kyozuka J."/>
            <person name="Lagercrantz U."/>
            <person name="Lin S."/>
            <person name="Lindquist E."/>
            <person name="Lipzen A."/>
            <person name="Lu C."/>
            <person name="Luna E."/>
            <person name="Martienssen R."/>
            <person name="Minamino N."/>
            <person name="Mizutani M."/>
            <person name="Mizutani M."/>
            <person name="Mochizuki N."/>
            <person name="Monte I."/>
            <person name="Mosher R."/>
            <person name="Nagasaki H."/>
            <person name="Nakagami H."/>
            <person name="Naramoto S."/>
            <person name="Nishitani K."/>
            <person name="Ohtani M."/>
            <person name="Okamoto T."/>
            <person name="Okumura M."/>
            <person name="Phillips J."/>
            <person name="Pollak B."/>
            <person name="Reinders A."/>
            <person name="Roevekamp M."/>
            <person name="Sano R."/>
            <person name="Sawa S."/>
            <person name="Schmid M."/>
            <person name="Shirakawa M."/>
            <person name="Solano R."/>
            <person name="Spunde A."/>
            <person name="Suetsugu N."/>
            <person name="Sugano S."/>
            <person name="Sugiyama A."/>
            <person name="Sun R."/>
            <person name="Suzuki Y."/>
            <person name="Takenaka M."/>
            <person name="Takezawa D."/>
            <person name="Tomogane H."/>
            <person name="Tsuzuki M."/>
            <person name="Ueda T."/>
            <person name="Umeda M."/>
            <person name="Ward J."/>
            <person name="Watanabe Y."/>
            <person name="Yazaki K."/>
            <person name="Yokoyama R."/>
            <person name="Yoshitake Y."/>
            <person name="Yotsui I."/>
            <person name="Zachgo S."/>
            <person name="Schmutz J."/>
        </authorList>
    </citation>
    <scope>NUCLEOTIDE SEQUENCE [LARGE SCALE GENOMIC DNA]</scope>
    <source>
        <strain evidence="2">cv. B-3</strain>
    </source>
</reference>
<dbReference type="Proteomes" id="UP000264353">
    <property type="component" value="Chromosome A7"/>
</dbReference>
<organism evidence="1 2">
    <name type="scientific">Brassica campestris</name>
    <name type="common">Field mustard</name>
    <dbReference type="NCBI Taxonomy" id="3711"/>
    <lineage>
        <taxon>Eukaryota</taxon>
        <taxon>Viridiplantae</taxon>
        <taxon>Streptophyta</taxon>
        <taxon>Embryophyta</taxon>
        <taxon>Tracheophyta</taxon>
        <taxon>Spermatophyta</taxon>
        <taxon>Magnoliopsida</taxon>
        <taxon>eudicotyledons</taxon>
        <taxon>Gunneridae</taxon>
        <taxon>Pentapetalae</taxon>
        <taxon>rosids</taxon>
        <taxon>malvids</taxon>
        <taxon>Brassicales</taxon>
        <taxon>Brassicaceae</taxon>
        <taxon>Brassiceae</taxon>
        <taxon>Brassica</taxon>
    </lineage>
</organism>
<dbReference type="EMBL" id="CM010634">
    <property type="protein sequence ID" value="RID52936.1"/>
    <property type="molecule type" value="Genomic_DNA"/>
</dbReference>
<protein>
    <submittedName>
        <fullName evidence="1">Uncharacterized protein</fullName>
    </submittedName>
</protein>
<accession>A0A397YQ46</accession>
<dbReference type="AlphaFoldDB" id="A0A397YQ46"/>
<sequence>MTDITLNQEHHSYMFDEESTPVKTCSELGYHVTTCRKSNETIKKLDVQSETHSAAKRRRMLHFEDQPMETSLFSSECFSSILKSNAREEALDKLSPEGSQLIEGFFRLTSRQGKLDELSPEGSQLIEGFSG</sequence>
<evidence type="ECO:0000313" key="1">
    <source>
        <dbReference type="EMBL" id="RID52936.1"/>
    </source>
</evidence>
<proteinExistence type="predicted"/>
<name>A0A397YQ46_BRACM</name>
<evidence type="ECO:0000313" key="2">
    <source>
        <dbReference type="Proteomes" id="UP000264353"/>
    </source>
</evidence>